<name>A0A846YLM9_9NOCA</name>
<dbReference type="AlphaFoldDB" id="A0A846YLM9"/>
<evidence type="ECO:0000313" key="2">
    <source>
        <dbReference type="EMBL" id="NKY58510.1"/>
    </source>
</evidence>
<dbReference type="PANTHER" id="PTHR43677">
    <property type="entry name" value="SHORT-CHAIN DEHYDROGENASE/REDUCTASE"/>
    <property type="match status" value="1"/>
</dbReference>
<comment type="caution">
    <text evidence="2">The sequence shown here is derived from an EMBL/GenBank/DDBJ whole genome shotgun (WGS) entry which is preliminary data.</text>
</comment>
<dbReference type="GO" id="GO:0016491">
    <property type="term" value="F:oxidoreductase activity"/>
    <property type="evidence" value="ECO:0007669"/>
    <property type="project" value="InterPro"/>
</dbReference>
<dbReference type="Proteomes" id="UP000570678">
    <property type="component" value="Unassembled WGS sequence"/>
</dbReference>
<evidence type="ECO:0000259" key="1">
    <source>
        <dbReference type="SMART" id="SM00829"/>
    </source>
</evidence>
<evidence type="ECO:0000313" key="3">
    <source>
        <dbReference type="Proteomes" id="UP000570678"/>
    </source>
</evidence>
<dbReference type="InterPro" id="IPR051397">
    <property type="entry name" value="Zn-ADH-like_protein"/>
</dbReference>
<keyword evidence="3" id="KW-1185">Reference proteome</keyword>
<dbReference type="EMBL" id="JAAXOT010000010">
    <property type="protein sequence ID" value="NKY58510.1"/>
    <property type="molecule type" value="Genomic_DNA"/>
</dbReference>
<protein>
    <submittedName>
        <fullName evidence="2">Zinc-binding dehydrogenase</fullName>
    </submittedName>
</protein>
<dbReference type="SUPFAM" id="SSF50129">
    <property type="entry name" value="GroES-like"/>
    <property type="match status" value="1"/>
</dbReference>
<dbReference type="PANTHER" id="PTHR43677:SF4">
    <property type="entry name" value="QUINONE OXIDOREDUCTASE-LIKE PROTEIN 2"/>
    <property type="match status" value="1"/>
</dbReference>
<dbReference type="Gene3D" id="3.90.180.10">
    <property type="entry name" value="Medium-chain alcohol dehydrogenases, catalytic domain"/>
    <property type="match status" value="1"/>
</dbReference>
<dbReference type="Gene3D" id="3.40.50.720">
    <property type="entry name" value="NAD(P)-binding Rossmann-like Domain"/>
    <property type="match status" value="1"/>
</dbReference>
<organism evidence="2 3">
    <name type="scientific">Nocardia flavorosea</name>
    <dbReference type="NCBI Taxonomy" id="53429"/>
    <lineage>
        <taxon>Bacteria</taxon>
        <taxon>Bacillati</taxon>
        <taxon>Actinomycetota</taxon>
        <taxon>Actinomycetes</taxon>
        <taxon>Mycobacteriales</taxon>
        <taxon>Nocardiaceae</taxon>
        <taxon>Nocardia</taxon>
    </lineage>
</organism>
<accession>A0A846YLM9</accession>
<dbReference type="SUPFAM" id="SSF51735">
    <property type="entry name" value="NAD(P)-binding Rossmann-fold domains"/>
    <property type="match status" value="1"/>
</dbReference>
<gene>
    <name evidence="2" type="ORF">HGA15_20670</name>
</gene>
<dbReference type="InterPro" id="IPR036291">
    <property type="entry name" value="NAD(P)-bd_dom_sf"/>
</dbReference>
<feature type="domain" description="Enoyl reductase (ER)" evidence="1">
    <location>
        <begin position="2"/>
        <end position="259"/>
    </location>
</feature>
<proteinExistence type="predicted"/>
<dbReference type="InterPro" id="IPR020843">
    <property type="entry name" value="ER"/>
</dbReference>
<dbReference type="InterPro" id="IPR011032">
    <property type="entry name" value="GroES-like_sf"/>
</dbReference>
<dbReference type="SMART" id="SM00829">
    <property type="entry name" value="PKS_ER"/>
    <property type="match status" value="1"/>
</dbReference>
<reference evidence="2 3" key="1">
    <citation type="submission" date="2020-04" db="EMBL/GenBank/DDBJ databases">
        <title>MicrobeNet Type strains.</title>
        <authorList>
            <person name="Nicholson A.C."/>
        </authorList>
    </citation>
    <scope>NUCLEOTIDE SEQUENCE [LARGE SCALE GENOMIC DNA]</scope>
    <source>
        <strain evidence="2 3">JCM 3332</strain>
    </source>
</reference>
<sequence>MRMLRAGNASEPGGEMVGRVADVGPEVPAAWLGKRVGGVVLEGVYADYVLAAPALVTELPADVGAAAGLAVVRGGLVAMGAVRSGGDIAGKSLLITAAASGTGHLAVQIARALGAKRIVGAVGAIDKAGFVRECGADAVVAYDDPWDERFDVIVDGVGGSLVPRAVRALAPRGRLVAYSAGGGSVEVGSLLADLKTVTGFSIGLLARTQPELIESCRSQLWKLLADGAIRPQYTEYAVHRLDEAIASIQERRNTGRVALRMDTSAL</sequence>
<dbReference type="InterPro" id="IPR013149">
    <property type="entry name" value="ADH-like_C"/>
</dbReference>
<dbReference type="Pfam" id="PF00107">
    <property type="entry name" value="ADH_zinc_N"/>
    <property type="match status" value="1"/>
</dbReference>